<keyword evidence="4" id="KW-1185">Reference proteome</keyword>
<evidence type="ECO:0000256" key="1">
    <source>
        <dbReference type="SAM" id="MobiDB-lite"/>
    </source>
</evidence>
<reference evidence="3" key="1">
    <citation type="submission" date="2021-02" db="EMBL/GenBank/DDBJ databases">
        <authorList>
            <person name="Palmer J.M."/>
        </authorList>
    </citation>
    <scope>NUCLEOTIDE SEQUENCE</scope>
    <source>
        <strain evidence="3">SCRP734</strain>
    </source>
</reference>
<evidence type="ECO:0000313" key="3">
    <source>
        <dbReference type="EMBL" id="KAG7391533.1"/>
    </source>
</evidence>
<accession>A0A8T1WHU8</accession>
<dbReference type="PANTHER" id="PTHR28069:SF1">
    <property type="entry name" value="PROTEIN MSS51, MITOCHONDRIAL"/>
    <property type="match status" value="1"/>
</dbReference>
<dbReference type="OrthoDB" id="5282002at2759"/>
<feature type="compositionally biased region" description="Basic residues" evidence="1">
    <location>
        <begin position="1"/>
        <end position="10"/>
    </location>
</feature>
<organism evidence="3 4">
    <name type="scientific">Phytophthora pseudosyringae</name>
    <dbReference type="NCBI Taxonomy" id="221518"/>
    <lineage>
        <taxon>Eukaryota</taxon>
        <taxon>Sar</taxon>
        <taxon>Stramenopiles</taxon>
        <taxon>Oomycota</taxon>
        <taxon>Peronosporomycetes</taxon>
        <taxon>Peronosporales</taxon>
        <taxon>Peronosporaceae</taxon>
        <taxon>Phytophthora</taxon>
    </lineage>
</organism>
<proteinExistence type="predicted"/>
<dbReference type="InterPro" id="IPR046824">
    <property type="entry name" value="Mss51-like_C"/>
</dbReference>
<dbReference type="Proteomes" id="UP000694044">
    <property type="component" value="Unassembled WGS sequence"/>
</dbReference>
<dbReference type="Pfam" id="PF20179">
    <property type="entry name" value="MSS51_C"/>
    <property type="match status" value="1"/>
</dbReference>
<gene>
    <name evidence="3" type="ORF">PHYPSEUDO_004603</name>
</gene>
<dbReference type="EMBL" id="JAGDFM010000020">
    <property type="protein sequence ID" value="KAG7391533.1"/>
    <property type="molecule type" value="Genomic_DNA"/>
</dbReference>
<dbReference type="AlphaFoldDB" id="A0A8T1WHU8"/>
<evidence type="ECO:0000313" key="4">
    <source>
        <dbReference type="Proteomes" id="UP000694044"/>
    </source>
</evidence>
<feature type="compositionally biased region" description="Low complexity" evidence="1">
    <location>
        <begin position="18"/>
        <end position="30"/>
    </location>
</feature>
<dbReference type="PANTHER" id="PTHR28069">
    <property type="entry name" value="GH20023P"/>
    <property type="match status" value="1"/>
</dbReference>
<name>A0A8T1WHU8_9STRA</name>
<comment type="caution">
    <text evidence="3">The sequence shown here is derived from an EMBL/GenBank/DDBJ whole genome shotgun (WGS) entry which is preliminary data.</text>
</comment>
<sequence length="477" mass="52979">MGKKSRRQRLGKPPPPGAAAAAADATASHAVDPSQHLKLDPRGDGMYSGTFRWLESKAFPHLPPFPQRSVDLSAGWKEFLASRSCPSDHVDLVATATNDPSMLDALSFPVTLLHAMQLLGLCTGPELRVLVVGASQKAEQRVWRITNYWNEIPAFYAKAKVTIVFIGPEVDERDADRVKDNLPENLTALHFKGTFGDFQDSQLFSDCAPETSVIVGYNTGFGNFVDSQRHELLFSWLPDLYRIAASRIPAIFTCANDYADMNGEFAVQSRVIGANMLLLPRQNPFSAASHFHEEEQRDTAWSRGSSFMYVVRGVDTSRRFNVDCGDMVTLQKRLDAELDIHLQDKLGRHFYKGMVLTKDQASRCKALNGSQTTAVPHERAAVPQNDAPHTEQQQLETPRFELMPGQRENEIVAAILVPKIKSASERIAVDLTDSVFTVFVPGKYLLKTKLPFQVDQAAGSLQAVQTPPILRVSFRKK</sequence>
<feature type="region of interest" description="Disordered" evidence="1">
    <location>
        <begin position="1"/>
        <end position="42"/>
    </location>
</feature>
<feature type="region of interest" description="Disordered" evidence="1">
    <location>
        <begin position="367"/>
        <end position="395"/>
    </location>
</feature>
<protein>
    <recommendedName>
        <fullName evidence="2">Mitochondrial splicing suppressor 51-like C-terminal domain-containing protein</fullName>
    </recommendedName>
</protein>
<evidence type="ECO:0000259" key="2">
    <source>
        <dbReference type="Pfam" id="PF20179"/>
    </source>
</evidence>
<feature type="domain" description="Mitochondrial splicing suppressor 51-like C-terminal" evidence="2">
    <location>
        <begin position="109"/>
        <end position="287"/>
    </location>
</feature>